<sequence>MTSERQCNKFRIYRIVIRPTAMVVNVGQVHEMRNTSLVSWRKNDTVNMGITLLDHICNDTIQASMNFAPITKKLQEKRLR</sequence>
<evidence type="ECO:0000313" key="1">
    <source>
        <dbReference type="EMBL" id="VDM70535.1"/>
    </source>
</evidence>
<accession>A0A3P7KHH3</accession>
<name>A0A3P7KHH3_STRVU</name>
<dbReference type="AlphaFoldDB" id="A0A3P7KHH3"/>
<keyword evidence="2" id="KW-1185">Reference proteome</keyword>
<reference evidence="1 2" key="1">
    <citation type="submission" date="2018-11" db="EMBL/GenBank/DDBJ databases">
        <authorList>
            <consortium name="Pathogen Informatics"/>
        </authorList>
    </citation>
    <scope>NUCLEOTIDE SEQUENCE [LARGE SCALE GENOMIC DNA]</scope>
</reference>
<organism evidence="1 2">
    <name type="scientific">Strongylus vulgaris</name>
    <name type="common">Blood worm</name>
    <dbReference type="NCBI Taxonomy" id="40348"/>
    <lineage>
        <taxon>Eukaryota</taxon>
        <taxon>Metazoa</taxon>
        <taxon>Ecdysozoa</taxon>
        <taxon>Nematoda</taxon>
        <taxon>Chromadorea</taxon>
        <taxon>Rhabditida</taxon>
        <taxon>Rhabditina</taxon>
        <taxon>Rhabditomorpha</taxon>
        <taxon>Strongyloidea</taxon>
        <taxon>Strongylidae</taxon>
        <taxon>Strongylus</taxon>
    </lineage>
</organism>
<evidence type="ECO:0000313" key="2">
    <source>
        <dbReference type="Proteomes" id="UP000270094"/>
    </source>
</evidence>
<dbReference type="Proteomes" id="UP000270094">
    <property type="component" value="Unassembled WGS sequence"/>
</dbReference>
<dbReference type="EMBL" id="UYYB01016506">
    <property type="protein sequence ID" value="VDM70535.1"/>
    <property type="molecule type" value="Genomic_DNA"/>
</dbReference>
<gene>
    <name evidence="1" type="ORF">SVUK_LOCUS5533</name>
</gene>
<protein>
    <submittedName>
        <fullName evidence="1">Uncharacterized protein</fullName>
    </submittedName>
</protein>
<proteinExistence type="predicted"/>